<dbReference type="KEGG" id="mdo:100010211"/>
<dbReference type="CTD" id="55259"/>
<gene>
    <name evidence="5" type="primary">DNAI7</name>
</gene>
<protein>
    <recommendedName>
        <fullName evidence="2">Dynein axonemal intermediate chain 7</fullName>
    </recommendedName>
</protein>
<dbReference type="FunCoup" id="A0A5F8H560">
    <property type="interactions" value="125"/>
</dbReference>
<evidence type="ECO:0000256" key="1">
    <source>
        <dbReference type="ARBA" id="ARBA00024332"/>
    </source>
</evidence>
<dbReference type="STRING" id="13616.ENSMODP00000055028"/>
<dbReference type="InterPro" id="IPR031826">
    <property type="entry name" value="IC97/Casc1_N"/>
</dbReference>
<dbReference type="Proteomes" id="UP000002280">
    <property type="component" value="Chromosome 8"/>
</dbReference>
<feature type="compositionally biased region" description="Basic and acidic residues" evidence="3">
    <location>
        <begin position="9"/>
        <end position="40"/>
    </location>
</feature>
<reference evidence="5 6" key="1">
    <citation type="journal article" date="2007" name="Nature">
        <title>Genome of the marsupial Monodelphis domestica reveals innovation in non-coding sequences.</title>
        <authorList>
            <person name="Mikkelsen T.S."/>
            <person name="Wakefield M.J."/>
            <person name="Aken B."/>
            <person name="Amemiya C.T."/>
            <person name="Chang J.L."/>
            <person name="Duke S."/>
            <person name="Garber M."/>
            <person name="Gentles A.J."/>
            <person name="Goodstadt L."/>
            <person name="Heger A."/>
            <person name="Jurka J."/>
            <person name="Kamal M."/>
            <person name="Mauceli E."/>
            <person name="Searle S.M."/>
            <person name="Sharpe T."/>
            <person name="Baker M.L."/>
            <person name="Batzer M.A."/>
            <person name="Benos P.V."/>
            <person name="Belov K."/>
            <person name="Clamp M."/>
            <person name="Cook A."/>
            <person name="Cuff J."/>
            <person name="Das R."/>
            <person name="Davidow L."/>
            <person name="Deakin J.E."/>
            <person name="Fazzari M.J."/>
            <person name="Glass J.L."/>
            <person name="Grabherr M."/>
            <person name="Greally J.M."/>
            <person name="Gu W."/>
            <person name="Hore T.A."/>
            <person name="Huttley G.A."/>
            <person name="Kleber M."/>
            <person name="Jirtle R.L."/>
            <person name="Koina E."/>
            <person name="Lee J.T."/>
            <person name="Mahony S."/>
            <person name="Marra M.A."/>
            <person name="Miller R.D."/>
            <person name="Nicholls R.D."/>
            <person name="Oda M."/>
            <person name="Papenfuss A.T."/>
            <person name="Parra Z.E."/>
            <person name="Pollock D.D."/>
            <person name="Ray D.A."/>
            <person name="Schein J.E."/>
            <person name="Speed T.P."/>
            <person name="Thompson K."/>
            <person name="VandeBerg J.L."/>
            <person name="Wade C.M."/>
            <person name="Walker J.A."/>
            <person name="Waters P.D."/>
            <person name="Webber C."/>
            <person name="Weidman J.R."/>
            <person name="Xie X."/>
            <person name="Zody M.C."/>
            <person name="Baldwin J."/>
            <person name="Abdouelleil A."/>
            <person name="Abdulkadir J."/>
            <person name="Abebe A."/>
            <person name="Abera B."/>
            <person name="Abreu J."/>
            <person name="Acer S.C."/>
            <person name="Aftuck L."/>
            <person name="Alexander A."/>
            <person name="An P."/>
            <person name="Anderson E."/>
            <person name="Anderson S."/>
            <person name="Arachi H."/>
            <person name="Azer M."/>
            <person name="Bachantsang P."/>
            <person name="Barry A."/>
            <person name="Bayul T."/>
            <person name="Berlin A."/>
            <person name="Bessette D."/>
            <person name="Bloom T."/>
            <person name="Bloom T."/>
            <person name="Boguslavskiy L."/>
            <person name="Bonnet C."/>
            <person name="Boukhgalter B."/>
            <person name="Bourzgui I."/>
            <person name="Brown A."/>
            <person name="Cahill P."/>
            <person name="Channer S."/>
            <person name="Cheshatsang Y."/>
            <person name="Chuda L."/>
            <person name="Citroen M."/>
            <person name="Collymore A."/>
            <person name="Cooke P."/>
            <person name="Costello M."/>
            <person name="D'Aco K."/>
            <person name="Daza R."/>
            <person name="De Haan G."/>
            <person name="DeGray S."/>
            <person name="DeMaso C."/>
            <person name="Dhargay N."/>
            <person name="Dooley K."/>
            <person name="Dooley E."/>
            <person name="Doricent M."/>
            <person name="Dorje P."/>
            <person name="Dorjee K."/>
            <person name="Dupes A."/>
            <person name="Elong R."/>
            <person name="Falk J."/>
            <person name="Farina A."/>
            <person name="Faro S."/>
            <person name="Ferguson D."/>
            <person name="Fisher S."/>
            <person name="Foley C.D."/>
            <person name="Franke A."/>
            <person name="Friedrich D."/>
            <person name="Gadbois L."/>
            <person name="Gearin G."/>
            <person name="Gearin C.R."/>
            <person name="Giannoukos G."/>
            <person name="Goode T."/>
            <person name="Graham J."/>
            <person name="Grandbois E."/>
            <person name="Grewal S."/>
            <person name="Gyaltsen K."/>
            <person name="Hafez N."/>
            <person name="Hagos B."/>
            <person name="Hall J."/>
            <person name="Henson C."/>
            <person name="Hollinger A."/>
            <person name="Honan T."/>
            <person name="Huard M.D."/>
            <person name="Hughes L."/>
            <person name="Hurhula B."/>
            <person name="Husby M.E."/>
            <person name="Kamat A."/>
            <person name="Kanga B."/>
            <person name="Kashin S."/>
            <person name="Khazanovich D."/>
            <person name="Kisner P."/>
            <person name="Lance K."/>
            <person name="Lara M."/>
            <person name="Lee W."/>
            <person name="Lennon N."/>
            <person name="Letendre F."/>
            <person name="LeVine R."/>
            <person name="Lipovsky A."/>
            <person name="Liu X."/>
            <person name="Liu J."/>
            <person name="Liu S."/>
            <person name="Lokyitsang T."/>
            <person name="Lokyitsang Y."/>
            <person name="Lubonja R."/>
            <person name="Lui A."/>
            <person name="MacDonald P."/>
            <person name="Magnisalis V."/>
            <person name="Maru K."/>
            <person name="Matthews C."/>
            <person name="McCusker W."/>
            <person name="McDonough S."/>
            <person name="Mehta T."/>
            <person name="Meldrim J."/>
            <person name="Meneus L."/>
            <person name="Mihai O."/>
            <person name="Mihalev A."/>
            <person name="Mihova T."/>
            <person name="Mittelman R."/>
            <person name="Mlenga V."/>
            <person name="Montmayeur A."/>
            <person name="Mulrain L."/>
            <person name="Navidi A."/>
            <person name="Naylor J."/>
            <person name="Negash T."/>
            <person name="Nguyen T."/>
            <person name="Nguyen N."/>
            <person name="Nicol R."/>
            <person name="Norbu C."/>
            <person name="Norbu N."/>
            <person name="Novod N."/>
            <person name="O'Neill B."/>
            <person name="Osman S."/>
            <person name="Markiewicz E."/>
            <person name="Oyono O.L."/>
            <person name="Patti C."/>
            <person name="Phunkhang P."/>
            <person name="Pierre F."/>
            <person name="Priest M."/>
            <person name="Raghuraman S."/>
            <person name="Rege F."/>
            <person name="Reyes R."/>
            <person name="Rise C."/>
            <person name="Rogov P."/>
            <person name="Ross K."/>
            <person name="Ryan E."/>
            <person name="Settipalli S."/>
            <person name="Shea T."/>
            <person name="Sherpa N."/>
            <person name="Shi L."/>
            <person name="Shih D."/>
            <person name="Sparrow T."/>
            <person name="Spaulding J."/>
            <person name="Stalker J."/>
            <person name="Stange-Thomann N."/>
            <person name="Stavropoulos S."/>
            <person name="Stone C."/>
            <person name="Strader C."/>
            <person name="Tesfaye S."/>
            <person name="Thomson T."/>
            <person name="Thoulutsang Y."/>
            <person name="Thoulutsang D."/>
            <person name="Topham K."/>
            <person name="Topping I."/>
            <person name="Tsamla T."/>
            <person name="Vassiliev H."/>
            <person name="Vo A."/>
            <person name="Wangchuk T."/>
            <person name="Wangdi T."/>
            <person name="Weiand M."/>
            <person name="Wilkinson J."/>
            <person name="Wilson A."/>
            <person name="Yadav S."/>
            <person name="Young G."/>
            <person name="Yu Q."/>
            <person name="Zembek L."/>
            <person name="Zhong D."/>
            <person name="Zimmer A."/>
            <person name="Zwirko Z."/>
            <person name="Jaffe D.B."/>
            <person name="Alvarez P."/>
            <person name="Brockman W."/>
            <person name="Butler J."/>
            <person name="Chin C."/>
            <person name="Gnerre S."/>
            <person name="MacCallum I."/>
            <person name="Graves J.A."/>
            <person name="Ponting C.P."/>
            <person name="Breen M."/>
            <person name="Samollow P.B."/>
            <person name="Lander E.S."/>
            <person name="Lindblad-Toh K."/>
        </authorList>
    </citation>
    <scope>NUCLEOTIDE SEQUENCE [LARGE SCALE GENOMIC DNA]</scope>
</reference>
<evidence type="ECO:0000256" key="3">
    <source>
        <dbReference type="SAM" id="MobiDB-lite"/>
    </source>
</evidence>
<dbReference type="Pfam" id="PF15927">
    <property type="entry name" value="Casc1_N"/>
    <property type="match status" value="1"/>
</dbReference>
<dbReference type="PANTHER" id="PTHR20929">
    <property type="entry name" value="LUNG ADENOMA SUSCEPTIBILITY 1-RELATED"/>
    <property type="match status" value="1"/>
</dbReference>
<dbReference type="InParanoid" id="A0A5F8H560"/>
<dbReference type="Ensembl" id="ENSMODT00000071214.1">
    <property type="protein sequence ID" value="ENSMODP00000055028.1"/>
    <property type="gene ID" value="ENSMODG00000017466.4"/>
</dbReference>
<dbReference type="GeneID" id="100010211"/>
<evidence type="ECO:0000259" key="4">
    <source>
        <dbReference type="Pfam" id="PF15927"/>
    </source>
</evidence>
<dbReference type="PANTHER" id="PTHR20929:SF11">
    <property type="entry name" value="DYNEIN AXONEMAL INTERMEDIATE CHAIN 7"/>
    <property type="match status" value="1"/>
</dbReference>
<dbReference type="PRINTS" id="PR02043">
    <property type="entry name" value="CANCERSCCP1"/>
</dbReference>
<feature type="region of interest" description="Disordered" evidence="3">
    <location>
        <begin position="1"/>
        <end position="40"/>
    </location>
</feature>
<dbReference type="GO" id="GO:0008017">
    <property type="term" value="F:microtubule binding"/>
    <property type="evidence" value="ECO:0000318"/>
    <property type="project" value="GO_Central"/>
</dbReference>
<evidence type="ECO:0000313" key="6">
    <source>
        <dbReference type="Proteomes" id="UP000002280"/>
    </source>
</evidence>
<dbReference type="GO" id="GO:0005930">
    <property type="term" value="C:axoneme"/>
    <property type="evidence" value="ECO:0000318"/>
    <property type="project" value="GO_Central"/>
</dbReference>
<keyword evidence="6" id="KW-1185">Reference proteome</keyword>
<dbReference type="InterPro" id="IPR023247">
    <property type="entry name" value="IC97/Dnai7-like"/>
</dbReference>
<accession>A0A5F8H560</accession>
<dbReference type="OrthoDB" id="297923at2759"/>
<dbReference type="AlphaFoldDB" id="A0A5F8H560"/>
<dbReference type="GeneTree" id="ENSGT00390000004708"/>
<organism evidence="5 6">
    <name type="scientific">Monodelphis domestica</name>
    <name type="common">Gray short-tailed opossum</name>
    <dbReference type="NCBI Taxonomy" id="13616"/>
    <lineage>
        <taxon>Eukaryota</taxon>
        <taxon>Metazoa</taxon>
        <taxon>Chordata</taxon>
        <taxon>Craniata</taxon>
        <taxon>Vertebrata</taxon>
        <taxon>Euteleostomi</taxon>
        <taxon>Mammalia</taxon>
        <taxon>Metatheria</taxon>
        <taxon>Didelphimorphia</taxon>
        <taxon>Didelphidae</taxon>
        <taxon>Monodelphis</taxon>
    </lineage>
</organism>
<reference evidence="5" key="2">
    <citation type="submission" date="2025-08" db="UniProtKB">
        <authorList>
            <consortium name="Ensembl"/>
        </authorList>
    </citation>
    <scope>IDENTIFICATION</scope>
</reference>
<name>A0A5F8H560_MONDO</name>
<comment type="similarity">
    <text evidence="1">Belongs to the DNAI7 family.</text>
</comment>
<dbReference type="GO" id="GO:0048487">
    <property type="term" value="F:beta-tubulin binding"/>
    <property type="evidence" value="ECO:0000318"/>
    <property type="project" value="GO_Central"/>
</dbReference>
<evidence type="ECO:0000256" key="2">
    <source>
        <dbReference type="ARBA" id="ARBA00024414"/>
    </source>
</evidence>
<dbReference type="OMA" id="FTRCEKT"/>
<dbReference type="Bgee" id="ENSMODG00000017466">
    <property type="expression patterns" value="Expressed in spermatocyte and 20 other cell types or tissues"/>
</dbReference>
<evidence type="ECO:0000313" key="5">
    <source>
        <dbReference type="Ensembl" id="ENSMODP00000055028.1"/>
    </source>
</evidence>
<feature type="domain" description="IC97/Casc1 N-terminal" evidence="4">
    <location>
        <begin position="32"/>
        <end position="232"/>
    </location>
</feature>
<reference evidence="5" key="3">
    <citation type="submission" date="2025-09" db="UniProtKB">
        <authorList>
            <consortium name="Ensembl"/>
        </authorList>
    </citation>
    <scope>IDENTIFICATION</scope>
</reference>
<dbReference type="RefSeq" id="XP_007503574.1">
    <property type="nucleotide sequence ID" value="XM_007503512.3"/>
</dbReference>
<sequence length="751" mass="86752">MGPKKKGKKEGEKKKKLTKSERLKLQQEEEERRLKEEEEARLKAEREAAEKLEREQVEKRKWEELVEKDQLRRTEEFEELFLLEKCFIDAEKWKKEVRNLSKWFHYIKCDGSPDPSVAPEMNTFISLWKEKENEDIDAVIKQSKLVLELIEKLELVLLDTPPHELTDNQVAQYQTSIMELRELLHFKFNEATETLLRQASSFGDTDSGNMEMIIKDENVTLYVWANLKKNPKYKTIKFGDTDIGFTIPKLLASSDTAVRIFHTNYDHISPLSVVPRPVKTEIIDAIIEDFTNIETTQEEAVPQEGSEEVAEEQELEIVPTVPEGEVKMEESTLFIRQSNLSVSKEEVESKKEEPVVKRSKKEQILPGPVETIPEVPQAEVPTDEEVVDLKGFTPLGGIYHLNILQLPPQAKQIKGWTIVEVSPSLPPLPEQEEASLDKKKKLISGGLQKFVYPPEHTDDNPESENHHKPIEFVITINRNVVFFEKPMMARWDTEGKAWRTDGFISLYYDMAERNISFSLETVYPVTLIQDNHIHMPYESWELRPVGDNEVILNVTTTFTDIDIHVKDSQCMLAAVEVGENYELSHLLKKWMNISSLIIAMKQTGLNIFPSEYSGAYVAVNDKDPLVEMKTYRQMALLASSFSFCWSKWNQACGPQNVILKVGELLKKEYVEDDEWSIYMYNGERAQKLKINESSNTFSGELEEHTELHSTLYHMIKDFASKEAMEKIRNSNYLFVDAVCKLLLSVRVLTYS</sequence>
<proteinExistence type="inferred from homology"/>